<accession>A0A813J0R2</accession>
<organism evidence="4 5">
    <name type="scientific">Polarella glacialis</name>
    <name type="common">Dinoflagellate</name>
    <dbReference type="NCBI Taxonomy" id="89957"/>
    <lineage>
        <taxon>Eukaryota</taxon>
        <taxon>Sar</taxon>
        <taxon>Alveolata</taxon>
        <taxon>Dinophyceae</taxon>
        <taxon>Suessiales</taxon>
        <taxon>Suessiaceae</taxon>
        <taxon>Polarella</taxon>
    </lineage>
</organism>
<feature type="region of interest" description="Disordered" evidence="1">
    <location>
        <begin position="110"/>
        <end position="141"/>
    </location>
</feature>
<evidence type="ECO:0000259" key="3">
    <source>
        <dbReference type="Pfam" id="PF04432"/>
    </source>
</evidence>
<dbReference type="Proteomes" id="UP000626109">
    <property type="component" value="Unassembled WGS sequence"/>
</dbReference>
<feature type="domain" description="Coenzyme F420 hydrogenase/dehydrogenase beta subunit N-terminal" evidence="2">
    <location>
        <begin position="219"/>
        <end position="284"/>
    </location>
</feature>
<evidence type="ECO:0000313" key="4">
    <source>
        <dbReference type="EMBL" id="CAE8661465.1"/>
    </source>
</evidence>
<evidence type="ECO:0008006" key="6">
    <source>
        <dbReference type="Google" id="ProtNLM"/>
    </source>
</evidence>
<dbReference type="Pfam" id="PF04432">
    <property type="entry name" value="FrhB_FdhB_C"/>
    <property type="match status" value="1"/>
</dbReference>
<dbReference type="Pfam" id="PF04422">
    <property type="entry name" value="FrhB_FdhB_N"/>
    <property type="match status" value="1"/>
</dbReference>
<protein>
    <recommendedName>
        <fullName evidence="6">Coenzyme F420 hydrogenase</fullName>
    </recommendedName>
</protein>
<evidence type="ECO:0000256" key="1">
    <source>
        <dbReference type="SAM" id="MobiDB-lite"/>
    </source>
</evidence>
<dbReference type="EMBL" id="CAJNNW010017713">
    <property type="protein sequence ID" value="CAE8661465.1"/>
    <property type="molecule type" value="Genomic_DNA"/>
</dbReference>
<gene>
    <name evidence="4" type="ORF">PGLA2088_LOCUS14518</name>
</gene>
<reference evidence="4" key="1">
    <citation type="submission" date="2021-02" db="EMBL/GenBank/DDBJ databases">
        <authorList>
            <person name="Dougan E. K."/>
            <person name="Rhodes N."/>
            <person name="Thang M."/>
            <person name="Chan C."/>
        </authorList>
    </citation>
    <scope>NUCLEOTIDE SEQUENCE</scope>
</reference>
<dbReference type="PANTHER" id="PTHR31332:SF0">
    <property type="entry name" value="7-HYDROXYMETHYL CHLOROPHYLL A REDUCTASE, CHLOROPLASTIC"/>
    <property type="match status" value="1"/>
</dbReference>
<comment type="caution">
    <text evidence="4">The sequence shown here is derived from an EMBL/GenBank/DDBJ whole genome shotgun (WGS) entry which is preliminary data.</text>
</comment>
<dbReference type="PANTHER" id="PTHR31332">
    <property type="entry name" value="7-HYDROXYMETHYL CHLOROPHYLL A REDUCTASE, CHLOROPLASTIC"/>
    <property type="match status" value="1"/>
</dbReference>
<dbReference type="InterPro" id="IPR007525">
    <property type="entry name" value="FrhB_FdhB_C"/>
</dbReference>
<name>A0A813J0R2_POLGL</name>
<proteinExistence type="predicted"/>
<sequence length="568" mass="61785">MDNVRTALILGPAISSRGGPPSLRVANIKVHASARAQTQRLSSCSWAVAGAAYGLHAAGAAGTRDVGNVKDSTRNCRASCSKALSICCVAGVAMRLSRVTGRRYPRHMRAIPCHASGQESSTGVQPPPERKKPKAKPMPQDTRVYPAKDLCSKCGFCNTSLVGKVQEACAFLGEGMAKIDRLEEKVHGRQRRLDVEDELYFGVAEAIRPIRVVAERRPSKRAWTGVITSIACEMLRSGRVDAVLCVASASPDKPMEPRPILARTVEEVLASGGVKPTLSPNIMPLELLFSEFGRDIKRLLFIGVGCQVQALRAVEADLGLESLYVLGTNCVDNPRDGEALQRFLRSASETPETATGFEFMQDNRIHVKHRDGRYERVPIFSLKDPHTCTGVIAKSCYSCHDYVNALTDLTVGYMAAPWEGGKMTEHAQYCVIRNQRGREMIDLLEGSGVLELGESAPEGGGFPRDGIIGGVLKPELDLAFGRRQPKEGPPRWLAEFLSDAITVLGPHGADFAKASIDRATLRNIVCARAEGQGRADDDKLPRHAKEIESRYSDLVKRLTAEYEGGKVQ</sequence>
<dbReference type="AlphaFoldDB" id="A0A813J0R2"/>
<feature type="domain" description="Coenzyme F420 hydrogenase/dehydrogenase beta subunit C-terminal" evidence="3">
    <location>
        <begin position="297"/>
        <end position="454"/>
    </location>
</feature>
<evidence type="ECO:0000259" key="2">
    <source>
        <dbReference type="Pfam" id="PF04422"/>
    </source>
</evidence>
<dbReference type="InterPro" id="IPR007516">
    <property type="entry name" value="Co_F420_Hydgase/DH_bsu_N"/>
</dbReference>
<dbReference type="GO" id="GO:0052592">
    <property type="term" value="F:oxidoreductase activity, acting on CH or CH2 groups, with an iron-sulfur protein as acceptor"/>
    <property type="evidence" value="ECO:0007669"/>
    <property type="project" value="TreeGrafter"/>
</dbReference>
<dbReference type="InterPro" id="IPR045220">
    <property type="entry name" value="FRHB/FDHB/HCAR-like"/>
</dbReference>
<evidence type="ECO:0000313" key="5">
    <source>
        <dbReference type="Proteomes" id="UP000626109"/>
    </source>
</evidence>